<evidence type="ECO:0000313" key="2">
    <source>
        <dbReference type="EnsemblMetazoa" id="CapteP208671"/>
    </source>
</evidence>
<dbReference type="EnsemblMetazoa" id="CapteT208671">
    <property type="protein sequence ID" value="CapteP208671"/>
    <property type="gene ID" value="CapteG208671"/>
</dbReference>
<dbReference type="OrthoDB" id="268530at2759"/>
<evidence type="ECO:0000313" key="1">
    <source>
        <dbReference type="EMBL" id="ELT95397.1"/>
    </source>
</evidence>
<dbReference type="STRING" id="283909.R7TPA7"/>
<dbReference type="Proteomes" id="UP000014760">
    <property type="component" value="Unassembled WGS sequence"/>
</dbReference>
<evidence type="ECO:0000313" key="3">
    <source>
        <dbReference type="Proteomes" id="UP000014760"/>
    </source>
</evidence>
<dbReference type="HOGENOM" id="CLU_1751437_0_0_1"/>
<name>R7TPA7_CAPTE</name>
<accession>R7TPA7</accession>
<protein>
    <submittedName>
        <fullName evidence="1 2">Uncharacterized protein</fullName>
    </submittedName>
</protein>
<proteinExistence type="predicted"/>
<sequence length="149" mass="16894">MVDTFVHMKTLARGNCPFSCSGIAASSHTETCSQRPVSNVMTASLPLRNALRCALAMGSLARLTYLACIHTYYASFTSYFLINFDGPVEAVKPIKDFMTRDIDIIRPRVLRKENEVGRPCHDGTCDFGELDDEKRRRLRVNLRNYIEKL</sequence>
<reference evidence="2" key="3">
    <citation type="submission" date="2015-06" db="UniProtKB">
        <authorList>
            <consortium name="EnsemblMetazoa"/>
        </authorList>
    </citation>
    <scope>IDENTIFICATION</scope>
</reference>
<dbReference type="AlphaFoldDB" id="R7TPA7"/>
<gene>
    <name evidence="1" type="ORF">CAPTEDRAFT_208671</name>
</gene>
<reference evidence="1 3" key="2">
    <citation type="journal article" date="2013" name="Nature">
        <title>Insights into bilaterian evolution from three spiralian genomes.</title>
        <authorList>
            <person name="Simakov O."/>
            <person name="Marletaz F."/>
            <person name="Cho S.J."/>
            <person name="Edsinger-Gonzales E."/>
            <person name="Havlak P."/>
            <person name="Hellsten U."/>
            <person name="Kuo D.H."/>
            <person name="Larsson T."/>
            <person name="Lv J."/>
            <person name="Arendt D."/>
            <person name="Savage R."/>
            <person name="Osoegawa K."/>
            <person name="de Jong P."/>
            <person name="Grimwood J."/>
            <person name="Chapman J.A."/>
            <person name="Shapiro H."/>
            <person name="Aerts A."/>
            <person name="Otillar R.P."/>
            <person name="Terry A.Y."/>
            <person name="Boore J.L."/>
            <person name="Grigoriev I.V."/>
            <person name="Lindberg D.R."/>
            <person name="Seaver E.C."/>
            <person name="Weisblat D.A."/>
            <person name="Putnam N.H."/>
            <person name="Rokhsar D.S."/>
        </authorList>
    </citation>
    <scope>NUCLEOTIDE SEQUENCE</scope>
    <source>
        <strain evidence="1 3">I ESC-2004</strain>
    </source>
</reference>
<reference evidence="3" key="1">
    <citation type="submission" date="2012-12" db="EMBL/GenBank/DDBJ databases">
        <authorList>
            <person name="Hellsten U."/>
            <person name="Grimwood J."/>
            <person name="Chapman J.A."/>
            <person name="Shapiro H."/>
            <person name="Aerts A."/>
            <person name="Otillar R.P."/>
            <person name="Terry A.Y."/>
            <person name="Boore J.L."/>
            <person name="Simakov O."/>
            <person name="Marletaz F."/>
            <person name="Cho S.-J."/>
            <person name="Edsinger-Gonzales E."/>
            <person name="Havlak P."/>
            <person name="Kuo D.-H."/>
            <person name="Larsson T."/>
            <person name="Lv J."/>
            <person name="Arendt D."/>
            <person name="Savage R."/>
            <person name="Osoegawa K."/>
            <person name="de Jong P."/>
            <person name="Lindberg D.R."/>
            <person name="Seaver E.C."/>
            <person name="Weisblat D.A."/>
            <person name="Putnam N.H."/>
            <person name="Grigoriev I.V."/>
            <person name="Rokhsar D.S."/>
        </authorList>
    </citation>
    <scope>NUCLEOTIDE SEQUENCE</scope>
    <source>
        <strain evidence="3">I ESC-2004</strain>
    </source>
</reference>
<keyword evidence="3" id="KW-1185">Reference proteome</keyword>
<dbReference type="EMBL" id="AMQN01002403">
    <property type="status" value="NOT_ANNOTATED_CDS"/>
    <property type="molecule type" value="Genomic_DNA"/>
</dbReference>
<organism evidence="1">
    <name type="scientific">Capitella teleta</name>
    <name type="common">Polychaete worm</name>
    <dbReference type="NCBI Taxonomy" id="283909"/>
    <lineage>
        <taxon>Eukaryota</taxon>
        <taxon>Metazoa</taxon>
        <taxon>Spiralia</taxon>
        <taxon>Lophotrochozoa</taxon>
        <taxon>Annelida</taxon>
        <taxon>Polychaeta</taxon>
        <taxon>Sedentaria</taxon>
        <taxon>Scolecida</taxon>
        <taxon>Capitellidae</taxon>
        <taxon>Capitella</taxon>
    </lineage>
</organism>
<dbReference type="EMBL" id="KB309137">
    <property type="protein sequence ID" value="ELT95397.1"/>
    <property type="molecule type" value="Genomic_DNA"/>
</dbReference>